<dbReference type="GO" id="GO:0070180">
    <property type="term" value="F:large ribosomal subunit rRNA binding"/>
    <property type="evidence" value="ECO:0007669"/>
    <property type="project" value="TreeGrafter"/>
</dbReference>
<gene>
    <name evidence="8" type="ORF">P174DRAFT_460810</name>
</gene>
<evidence type="ECO:0000256" key="3">
    <source>
        <dbReference type="ARBA" id="ARBA00022980"/>
    </source>
</evidence>
<keyword evidence="9" id="KW-1185">Reference proteome</keyword>
<accession>A0A2I1CAX7</accession>
<dbReference type="Proteomes" id="UP000234474">
    <property type="component" value="Unassembled WGS sequence"/>
</dbReference>
<dbReference type="VEuPathDB" id="FungiDB:P174DRAFT_460810"/>
<dbReference type="GeneID" id="36537252"/>
<dbReference type="SUPFAM" id="SSF160369">
    <property type="entry name" value="Ribosomal protein L10-like"/>
    <property type="match status" value="1"/>
</dbReference>
<evidence type="ECO:0000313" key="8">
    <source>
        <dbReference type="EMBL" id="PKX94770.1"/>
    </source>
</evidence>
<dbReference type="GO" id="GO:0022625">
    <property type="term" value="C:cytosolic large ribosomal subunit"/>
    <property type="evidence" value="ECO:0007669"/>
    <property type="project" value="TreeGrafter"/>
</dbReference>
<dbReference type="GO" id="GO:0003735">
    <property type="term" value="F:structural constituent of ribosome"/>
    <property type="evidence" value="ECO:0007669"/>
    <property type="project" value="TreeGrafter"/>
</dbReference>
<dbReference type="GO" id="GO:0002181">
    <property type="term" value="P:cytoplasmic translation"/>
    <property type="evidence" value="ECO:0007669"/>
    <property type="project" value="TreeGrafter"/>
</dbReference>
<dbReference type="OrthoDB" id="10259902at2759"/>
<proteinExistence type="inferred from homology"/>
<evidence type="ECO:0000256" key="4">
    <source>
        <dbReference type="ARBA" id="ARBA00023274"/>
    </source>
</evidence>
<dbReference type="InterPro" id="IPR040637">
    <property type="entry name" value="Ribosomal_uL10-like_insert"/>
</dbReference>
<comment type="caution">
    <text evidence="8">The sequence shown here is derived from an EMBL/GenBank/DDBJ whole genome shotgun (WGS) entry which is preliminary data.</text>
</comment>
<comment type="function">
    <text evidence="5">Component of the ribosome, a large ribonucleoprotein complex responsible for the synthesis of proteins in the cell. The small ribosomal subunit (SSU) binds messenger RNAs (mRNAs) and translates the encoded message by selecting cognate aminoacyl-transfer RNA (tRNA) molecules. The large subunit (LSU) contains the ribosomal catalytic site termed the peptidyl transferase center (PTC), which catalyzes the formation of peptide bonds, thereby polymerizing the amino acids delivered by tRNAs into a polypeptide chain. The nascent polypeptides leave the ribosome through a tunnel in the LSU and interact with protein factors that function in enzymatic processing, targeting, and the membrane insertion of nascent chains at the exit of the ribosomal tunnel. uL10 forms part of the P stalk that participates in recruiting G proteins to the ribosome.</text>
</comment>
<name>A0A2I1CAX7_ASPN1</name>
<protein>
    <recommendedName>
        <fullName evidence="5">60S acidic ribosomal protein P0</fullName>
    </recommendedName>
</protein>
<dbReference type="Pfam" id="PF17777">
    <property type="entry name" value="RL10P_insert"/>
    <property type="match status" value="1"/>
</dbReference>
<reference evidence="9" key="1">
    <citation type="journal article" date="2018" name="Proc. Natl. Acad. Sci. U.S.A.">
        <title>Linking secondary metabolites to gene clusters through genome sequencing of six diverse Aspergillus species.</title>
        <authorList>
            <person name="Kaerboelling I."/>
            <person name="Vesth T.C."/>
            <person name="Frisvad J.C."/>
            <person name="Nybo J.L."/>
            <person name="Theobald S."/>
            <person name="Kuo A."/>
            <person name="Bowyer P."/>
            <person name="Matsuda Y."/>
            <person name="Mondo S."/>
            <person name="Lyhne E.K."/>
            <person name="Kogle M.E."/>
            <person name="Clum A."/>
            <person name="Lipzen A."/>
            <person name="Salamov A."/>
            <person name="Ngan C.Y."/>
            <person name="Daum C."/>
            <person name="Chiniquy J."/>
            <person name="Barry K."/>
            <person name="LaButti K."/>
            <person name="Haridas S."/>
            <person name="Simmons B.A."/>
            <person name="Magnuson J.K."/>
            <person name="Mortensen U.H."/>
            <person name="Larsen T.O."/>
            <person name="Grigoriev I.V."/>
            <person name="Baker S.E."/>
            <person name="Andersen M.R."/>
        </authorList>
    </citation>
    <scope>NUCLEOTIDE SEQUENCE [LARGE SCALE GENOMIC DNA]</scope>
    <source>
        <strain evidence="9">IBT 16806</strain>
    </source>
</reference>
<evidence type="ECO:0000259" key="7">
    <source>
        <dbReference type="Pfam" id="PF17777"/>
    </source>
</evidence>
<keyword evidence="2" id="KW-0597">Phosphoprotein</keyword>
<dbReference type="OMA" id="DMNPFKL"/>
<dbReference type="RefSeq" id="XP_024683365.1">
    <property type="nucleotide sequence ID" value="XM_024829926.1"/>
</dbReference>
<dbReference type="Pfam" id="PF00466">
    <property type="entry name" value="Ribosomal_L10"/>
    <property type="match status" value="1"/>
</dbReference>
<dbReference type="EMBL" id="MSZS01000004">
    <property type="protein sequence ID" value="PKX94770.1"/>
    <property type="molecule type" value="Genomic_DNA"/>
</dbReference>
<dbReference type="InterPro" id="IPR043141">
    <property type="entry name" value="Ribosomal_uL10-like_sf"/>
</dbReference>
<dbReference type="Gene3D" id="3.30.70.1730">
    <property type="match status" value="1"/>
</dbReference>
<keyword evidence="3 5" id="KW-0689">Ribosomal protein</keyword>
<evidence type="ECO:0000256" key="1">
    <source>
        <dbReference type="ARBA" id="ARBA00008889"/>
    </source>
</evidence>
<feature type="region of interest" description="Disordered" evidence="6">
    <location>
        <begin position="294"/>
        <end position="323"/>
    </location>
</feature>
<feature type="domain" description="Large ribosomal subunit protein uL10-like insertion" evidence="7">
    <location>
        <begin position="119"/>
        <end position="188"/>
    </location>
</feature>
<dbReference type="InterPro" id="IPR050323">
    <property type="entry name" value="Ribosomal_protein_uL10"/>
</dbReference>
<evidence type="ECO:0000256" key="6">
    <source>
        <dbReference type="SAM" id="MobiDB-lite"/>
    </source>
</evidence>
<dbReference type="InterPro" id="IPR001790">
    <property type="entry name" value="Ribosomal_uL10"/>
</dbReference>
<dbReference type="PANTHER" id="PTHR45699">
    <property type="entry name" value="60S ACIDIC RIBOSOMAL PROTEIN P0"/>
    <property type="match status" value="1"/>
</dbReference>
<dbReference type="STRING" id="1392255.A0A2I1CAX7"/>
<dbReference type="PANTHER" id="PTHR45699:SF3">
    <property type="entry name" value="LARGE RIBOSOMAL SUBUNIT PROTEIN UL10"/>
    <property type="match status" value="1"/>
</dbReference>
<dbReference type="Pfam" id="PF00428">
    <property type="entry name" value="Ribosomal_60s"/>
    <property type="match status" value="1"/>
</dbReference>
<dbReference type="PIRSF" id="PIRSF039087">
    <property type="entry name" value="L10E"/>
    <property type="match status" value="1"/>
</dbReference>
<dbReference type="GO" id="GO:0000027">
    <property type="term" value="P:ribosomal large subunit assembly"/>
    <property type="evidence" value="ECO:0007669"/>
    <property type="project" value="TreeGrafter"/>
</dbReference>
<evidence type="ECO:0000256" key="5">
    <source>
        <dbReference type="PIRNR" id="PIRNR039087"/>
    </source>
</evidence>
<dbReference type="FunFam" id="3.30.70.1730:FF:000002">
    <property type="entry name" value="60S acidic ribosomal protein P0"/>
    <property type="match status" value="1"/>
</dbReference>
<evidence type="ECO:0000256" key="2">
    <source>
        <dbReference type="ARBA" id="ARBA00022553"/>
    </source>
</evidence>
<dbReference type="InterPro" id="IPR030670">
    <property type="entry name" value="uL10_eukaryotes"/>
</dbReference>
<dbReference type="InterPro" id="IPR043164">
    <property type="entry name" value="Ribosomal_uL10-like_insert_sf"/>
</dbReference>
<comment type="similarity">
    <text evidence="1 5">Belongs to the universal ribosomal protein uL10 family.</text>
</comment>
<organism evidence="8 9">
    <name type="scientific">Aspergillus novofumigatus (strain IBT 16806)</name>
    <dbReference type="NCBI Taxonomy" id="1392255"/>
    <lineage>
        <taxon>Eukaryota</taxon>
        <taxon>Fungi</taxon>
        <taxon>Dikarya</taxon>
        <taxon>Ascomycota</taxon>
        <taxon>Pezizomycotina</taxon>
        <taxon>Eurotiomycetes</taxon>
        <taxon>Eurotiomycetidae</taxon>
        <taxon>Eurotiales</taxon>
        <taxon>Aspergillaceae</taxon>
        <taxon>Aspergillus</taxon>
        <taxon>Aspergillus subgen. Fumigati</taxon>
    </lineage>
</organism>
<evidence type="ECO:0000313" key="9">
    <source>
        <dbReference type="Proteomes" id="UP000234474"/>
    </source>
</evidence>
<keyword evidence="4 5" id="KW-0687">Ribonucleoprotein</keyword>
<sequence>MIGQAQQPNPKNKWSATKAAYFDKLKSLLDDYNTVFIVGVDNVSSQQMHEIRVALRGQAVVLMGKNTMVRRAIKGFITDNPEYERLLPHVKGNVGFIFTNGDLKDVKTKILANRVAAPARAGAVAPADVWIPAGNTGMEPGKTSFFQALGVPTKIARGTIEITTDLKLVEAGAKVGPSEATLLNMLNISPFTYGMTIAQVYDNGQCFPAHVLDIEESQLLDAFSSAIKTITTVSLALNYPTLPSVMHSLVNGYKKVLAVAIQTDYSWPEIEELKDRIANPDAYAAAAPAAAAPAAGGAAPAAEEKKEEEADESDEDMGFGLFD</sequence>
<dbReference type="FunFam" id="3.90.105.20:FF:000001">
    <property type="entry name" value="60S acidic ribosomal protein P0"/>
    <property type="match status" value="1"/>
</dbReference>
<dbReference type="Gene3D" id="3.90.105.20">
    <property type="match status" value="1"/>
</dbReference>
<dbReference type="AlphaFoldDB" id="A0A2I1CAX7"/>
<dbReference type="CDD" id="cd05795">
    <property type="entry name" value="Ribosomal_P0_L10e"/>
    <property type="match status" value="1"/>
</dbReference>